<evidence type="ECO:0000313" key="2">
    <source>
        <dbReference type="Proteomes" id="UP000198582"/>
    </source>
</evidence>
<name>A0A1H8VJJ3_9PSEU</name>
<dbReference type="Proteomes" id="UP000198582">
    <property type="component" value="Unassembled WGS sequence"/>
</dbReference>
<dbReference type="STRING" id="394193.SAMN04489732_104100"/>
<proteinExistence type="predicted"/>
<gene>
    <name evidence="1" type="ORF">SAMN04489732_104100</name>
</gene>
<evidence type="ECO:0000313" key="1">
    <source>
        <dbReference type="EMBL" id="SEP15549.1"/>
    </source>
</evidence>
<dbReference type="AlphaFoldDB" id="A0A1H8VJJ3"/>
<keyword evidence="2" id="KW-1185">Reference proteome</keyword>
<protein>
    <submittedName>
        <fullName evidence="1">Uncharacterized protein</fullName>
    </submittedName>
</protein>
<reference evidence="1 2" key="1">
    <citation type="submission" date="2016-10" db="EMBL/GenBank/DDBJ databases">
        <authorList>
            <person name="de Groot N.N."/>
        </authorList>
    </citation>
    <scope>NUCLEOTIDE SEQUENCE [LARGE SCALE GENOMIC DNA]</scope>
    <source>
        <strain evidence="1 2">DSM 44993</strain>
    </source>
</reference>
<dbReference type="EMBL" id="FOEF01000004">
    <property type="protein sequence ID" value="SEP15549.1"/>
    <property type="molecule type" value="Genomic_DNA"/>
</dbReference>
<organism evidence="1 2">
    <name type="scientific">Amycolatopsis saalfeldensis</name>
    <dbReference type="NCBI Taxonomy" id="394193"/>
    <lineage>
        <taxon>Bacteria</taxon>
        <taxon>Bacillati</taxon>
        <taxon>Actinomycetota</taxon>
        <taxon>Actinomycetes</taxon>
        <taxon>Pseudonocardiales</taxon>
        <taxon>Pseudonocardiaceae</taxon>
        <taxon>Amycolatopsis</taxon>
    </lineage>
</organism>
<accession>A0A1H8VJJ3</accession>
<sequence length="130" mass="13779">MHAGPVDELLSEAMAPVLRDLRSADVAPPRIEDRDWAGDPDSASVLMWGADGSGVGVYASRSASAPDRVAMVAEQVQDWAIEQLWGRATTNWPACPRHPETHPLRVSVRDGVAVWTCPAGGVAITPVGSV</sequence>